<dbReference type="PIRSF" id="PIRSF002162">
    <property type="entry name" value="Ribosomal_L6"/>
    <property type="match status" value="1"/>
</dbReference>
<dbReference type="InterPro" id="IPR019906">
    <property type="entry name" value="Ribosomal_uL6_bac-type"/>
</dbReference>
<evidence type="ECO:0000256" key="1">
    <source>
        <dbReference type="ARBA" id="ARBA00022980"/>
    </source>
</evidence>
<dbReference type="Pfam" id="PF00347">
    <property type="entry name" value="Ribosomal_L6"/>
    <property type="match status" value="2"/>
</dbReference>
<keyword evidence="6" id="KW-0699">rRNA-binding</keyword>
<feature type="domain" description="Large ribosomal subunit protein uL6 alpha-beta" evidence="7">
    <location>
        <begin position="90"/>
        <end position="163"/>
    </location>
</feature>
<dbReference type="Gene3D" id="3.90.930.12">
    <property type="entry name" value="Ribosomal protein L6, alpha-beta domain"/>
    <property type="match status" value="2"/>
</dbReference>
<evidence type="ECO:0000256" key="4">
    <source>
        <dbReference type="NCBIfam" id="TIGR03654"/>
    </source>
</evidence>
<proteinExistence type="inferred from homology"/>
<dbReference type="Proteomes" id="UP000179024">
    <property type="component" value="Unassembled WGS sequence"/>
</dbReference>
<dbReference type="GO" id="GO:0002181">
    <property type="term" value="P:cytoplasmic translation"/>
    <property type="evidence" value="ECO:0007669"/>
    <property type="project" value="TreeGrafter"/>
</dbReference>
<dbReference type="InterPro" id="IPR002358">
    <property type="entry name" value="Ribosomal_uL6_CS"/>
</dbReference>
<dbReference type="PANTHER" id="PTHR11655">
    <property type="entry name" value="60S/50S RIBOSOMAL PROTEIN L6/L9"/>
    <property type="match status" value="1"/>
</dbReference>
<reference evidence="8 9" key="1">
    <citation type="journal article" date="2016" name="Nat. Commun.">
        <title>Thousands of microbial genomes shed light on interconnected biogeochemical processes in an aquifer system.</title>
        <authorList>
            <person name="Anantharaman K."/>
            <person name="Brown C.T."/>
            <person name="Hug L.A."/>
            <person name="Sharon I."/>
            <person name="Castelle C.J."/>
            <person name="Probst A.J."/>
            <person name="Thomas B.C."/>
            <person name="Singh A."/>
            <person name="Wilkins M.J."/>
            <person name="Karaoz U."/>
            <person name="Brodie E.L."/>
            <person name="Williams K.H."/>
            <person name="Hubbard S.S."/>
            <person name="Banfield J.F."/>
        </authorList>
    </citation>
    <scope>NUCLEOTIDE SEQUENCE [LARGE SCALE GENOMIC DNA]</scope>
</reference>
<dbReference type="PANTHER" id="PTHR11655:SF14">
    <property type="entry name" value="LARGE RIBOSOMAL SUBUNIT PROTEIN UL6M"/>
    <property type="match status" value="1"/>
</dbReference>
<evidence type="ECO:0000256" key="5">
    <source>
        <dbReference type="RuleBase" id="RU003869"/>
    </source>
</evidence>
<comment type="similarity">
    <text evidence="5">Belongs to the universal ribosomal protein uL6 family.</text>
</comment>
<evidence type="ECO:0000313" key="9">
    <source>
        <dbReference type="Proteomes" id="UP000179024"/>
    </source>
</evidence>
<dbReference type="InterPro" id="IPR020040">
    <property type="entry name" value="Ribosomal_uL6_a/b-dom"/>
</dbReference>
<comment type="caution">
    <text evidence="8">The sequence shown here is derived from an EMBL/GenBank/DDBJ whole genome shotgun (WGS) entry which is preliminary data.</text>
</comment>
<evidence type="ECO:0000259" key="7">
    <source>
        <dbReference type="Pfam" id="PF00347"/>
    </source>
</evidence>
<dbReference type="EMBL" id="MGAE01000015">
    <property type="protein sequence ID" value="OGK39629.1"/>
    <property type="molecule type" value="Genomic_DNA"/>
</dbReference>
<gene>
    <name evidence="8" type="ORF">A3F34_03020</name>
</gene>
<organism evidence="8 9">
    <name type="scientific">Candidatus Roizmanbacteria bacterium RIFCSPHIGHO2_12_FULL_44_10</name>
    <dbReference type="NCBI Taxonomy" id="1802054"/>
    <lineage>
        <taxon>Bacteria</taxon>
        <taxon>Candidatus Roizmaniibacteriota</taxon>
    </lineage>
</organism>
<dbReference type="InterPro" id="IPR036789">
    <property type="entry name" value="Ribosomal_uL6-like_a/b-dom_sf"/>
</dbReference>
<keyword evidence="6" id="KW-0694">RNA-binding</keyword>
<dbReference type="NCBIfam" id="TIGR03654">
    <property type="entry name" value="L6_bact"/>
    <property type="match status" value="1"/>
</dbReference>
<dbReference type="PRINTS" id="PR00059">
    <property type="entry name" value="RIBOSOMALL6"/>
</dbReference>
<keyword evidence="2 5" id="KW-0687">Ribonucleoprotein</keyword>
<dbReference type="GO" id="GO:0003735">
    <property type="term" value="F:structural constituent of ribosome"/>
    <property type="evidence" value="ECO:0007669"/>
    <property type="project" value="UniProtKB-UniRule"/>
</dbReference>
<feature type="domain" description="Large ribosomal subunit protein uL6 alpha-beta" evidence="7">
    <location>
        <begin position="15"/>
        <end position="80"/>
    </location>
</feature>
<dbReference type="GO" id="GO:0019843">
    <property type="term" value="F:rRNA binding"/>
    <property type="evidence" value="ECO:0007669"/>
    <property type="project" value="UniProtKB-UniRule"/>
</dbReference>
<protein>
    <recommendedName>
        <fullName evidence="3 4">50S ribosomal protein L6</fullName>
    </recommendedName>
</protein>
<evidence type="ECO:0000256" key="3">
    <source>
        <dbReference type="ARBA" id="ARBA00035454"/>
    </source>
</evidence>
<evidence type="ECO:0000313" key="8">
    <source>
        <dbReference type="EMBL" id="OGK39629.1"/>
    </source>
</evidence>
<evidence type="ECO:0000256" key="2">
    <source>
        <dbReference type="ARBA" id="ARBA00023274"/>
    </source>
</evidence>
<dbReference type="SUPFAM" id="SSF56053">
    <property type="entry name" value="Ribosomal protein L6"/>
    <property type="match status" value="2"/>
</dbReference>
<sequence length="180" mass="19698">MSKIGENPINIADSTQVTVVDGLVTVKGTHGTLTLDIPEGFKVAVSEGVARVIRPSDNKRHRALHGLTRSLIENAIIGVEKPWEKKLQVVGTGYKVKQQGEDLVFEVGFSHSVPFQKVEGIKYEVKGNNLTVMGPNKQQVGEIAFKIRSIRKPDPYKGKGIRYEGEVLKLKPGKKAKTAA</sequence>
<keyword evidence="1 5" id="KW-0689">Ribosomal protein</keyword>
<dbReference type="AlphaFoldDB" id="A0A1F7I8D8"/>
<accession>A0A1F7I8D8</accession>
<dbReference type="GO" id="GO:0022625">
    <property type="term" value="C:cytosolic large ribosomal subunit"/>
    <property type="evidence" value="ECO:0007669"/>
    <property type="project" value="UniProtKB-UniRule"/>
</dbReference>
<evidence type="ECO:0000256" key="6">
    <source>
        <dbReference type="RuleBase" id="RU003870"/>
    </source>
</evidence>
<comment type="function">
    <text evidence="6">This protein binds to the 23S rRNA, and is important in its secondary structure. It is located near the subunit interface in the base of the L7/L12 stalk, and near the tRNA binding site of the peptidyltransferase center.</text>
</comment>
<dbReference type="InterPro" id="IPR000702">
    <property type="entry name" value="Ribosomal_uL6-like"/>
</dbReference>
<dbReference type="PROSITE" id="PS00525">
    <property type="entry name" value="RIBOSOMAL_L6_1"/>
    <property type="match status" value="1"/>
</dbReference>
<name>A0A1F7I8D8_9BACT</name>